<evidence type="ECO:0000313" key="3">
    <source>
        <dbReference type="RefSeq" id="XP_016747393.1"/>
    </source>
</evidence>
<feature type="region of interest" description="Disordered" evidence="1">
    <location>
        <begin position="87"/>
        <end position="119"/>
    </location>
</feature>
<reference evidence="2" key="1">
    <citation type="journal article" date="2020" name="Nat. Genet.">
        <title>Genomic diversifications of five Gossypium allopolyploid species and their impact on cotton improvement.</title>
        <authorList>
            <person name="Chen Z.J."/>
            <person name="Sreedasyam A."/>
            <person name="Ando A."/>
            <person name="Song Q."/>
            <person name="De Santiago L.M."/>
            <person name="Hulse-Kemp A.M."/>
            <person name="Ding M."/>
            <person name="Ye W."/>
            <person name="Kirkbride R.C."/>
            <person name="Jenkins J."/>
            <person name="Plott C."/>
            <person name="Lovell J."/>
            <person name="Lin Y.M."/>
            <person name="Vaughn R."/>
            <person name="Liu B."/>
            <person name="Simpson S."/>
            <person name="Scheffler B.E."/>
            <person name="Wen L."/>
            <person name="Saski C.A."/>
            <person name="Grover C.E."/>
            <person name="Hu G."/>
            <person name="Conover J.L."/>
            <person name="Carlson J.W."/>
            <person name="Shu S."/>
            <person name="Boston L.B."/>
            <person name="Williams M."/>
            <person name="Peterson D.G."/>
            <person name="McGee K."/>
            <person name="Jones D.C."/>
            <person name="Wendel J.F."/>
            <person name="Stelly D.M."/>
            <person name="Grimwood J."/>
            <person name="Schmutz J."/>
        </authorList>
    </citation>
    <scope>NUCLEOTIDE SEQUENCE [LARGE SCALE GENOMIC DNA]</scope>
    <source>
        <strain evidence="2">cv. TM-1</strain>
    </source>
</reference>
<gene>
    <name evidence="3" type="primary">LOC107956170</name>
</gene>
<dbReference type="GeneID" id="107956170"/>
<evidence type="ECO:0000313" key="2">
    <source>
        <dbReference type="Proteomes" id="UP000818029"/>
    </source>
</evidence>
<evidence type="ECO:0000256" key="1">
    <source>
        <dbReference type="SAM" id="MobiDB-lite"/>
    </source>
</evidence>
<organism evidence="2 3">
    <name type="scientific">Gossypium hirsutum</name>
    <name type="common">Upland cotton</name>
    <name type="synonym">Gossypium mexicanum</name>
    <dbReference type="NCBI Taxonomy" id="3635"/>
    <lineage>
        <taxon>Eukaryota</taxon>
        <taxon>Viridiplantae</taxon>
        <taxon>Streptophyta</taxon>
        <taxon>Embryophyta</taxon>
        <taxon>Tracheophyta</taxon>
        <taxon>Spermatophyta</taxon>
        <taxon>Magnoliopsida</taxon>
        <taxon>eudicotyledons</taxon>
        <taxon>Gunneridae</taxon>
        <taxon>Pentapetalae</taxon>
        <taxon>rosids</taxon>
        <taxon>malvids</taxon>
        <taxon>Malvales</taxon>
        <taxon>Malvaceae</taxon>
        <taxon>Malvoideae</taxon>
        <taxon>Gossypium</taxon>
    </lineage>
</organism>
<accession>A0A1U8PAS4</accession>
<dbReference type="RefSeq" id="XP_016747393.1">
    <property type="nucleotide sequence ID" value="XM_016891904.1"/>
</dbReference>
<reference evidence="3" key="2">
    <citation type="submission" date="2025-08" db="UniProtKB">
        <authorList>
            <consortium name="RefSeq"/>
        </authorList>
    </citation>
    <scope>IDENTIFICATION</scope>
</reference>
<dbReference type="KEGG" id="ghi:107956170"/>
<dbReference type="PaxDb" id="3635-A0A1U8PAS4"/>
<dbReference type="AlphaFoldDB" id="A0A1U8PAS4"/>
<name>A0A1U8PAS4_GOSHI</name>
<feature type="compositionally biased region" description="Basic residues" evidence="1">
    <location>
        <begin position="87"/>
        <end position="99"/>
    </location>
</feature>
<proteinExistence type="predicted"/>
<keyword evidence="2" id="KW-1185">Reference proteome</keyword>
<feature type="compositionally biased region" description="Basic residues" evidence="1">
    <location>
        <begin position="108"/>
        <end position="119"/>
    </location>
</feature>
<protein>
    <submittedName>
        <fullName evidence="3">Uncharacterized protein</fullName>
    </submittedName>
</protein>
<sequence>MVEGTLVGIHILKMIGYIERLEKLGFPLGVDLATDVILQSLLVSFSQFFLNFNMNEINKTLPQLLIMFRTAESNIEKAGPKPILIVHKNKGKGKGKAKAKPKDNGKAKPNKGKFALKPK</sequence>
<dbReference type="Proteomes" id="UP000818029">
    <property type="component" value="Chromosome D06"/>
</dbReference>